<organism evidence="3 4">
    <name type="scientific">Paenibacillus motobuensis</name>
    <dbReference type="NCBI Taxonomy" id="295324"/>
    <lineage>
        <taxon>Bacteria</taxon>
        <taxon>Bacillati</taxon>
        <taxon>Bacillota</taxon>
        <taxon>Bacilli</taxon>
        <taxon>Bacillales</taxon>
        <taxon>Paenibacillaceae</taxon>
        <taxon>Paenibacillus</taxon>
    </lineage>
</organism>
<dbReference type="RefSeq" id="WP_343862694.1">
    <property type="nucleotide sequence ID" value="NZ_BAAACX010000013.1"/>
</dbReference>
<keyword evidence="4" id="KW-1185">Reference proteome</keyword>
<feature type="coiled-coil region" evidence="1">
    <location>
        <begin position="145"/>
        <end position="179"/>
    </location>
</feature>
<comment type="caution">
    <text evidence="3">The sequence shown here is derived from an EMBL/GenBank/DDBJ whole genome shotgun (WGS) entry which is preliminary data.</text>
</comment>
<feature type="chain" id="PRO_5047316461" description="Copper amine oxidase-like N-terminal domain-containing protein" evidence="2">
    <location>
        <begin position="23"/>
        <end position="179"/>
    </location>
</feature>
<evidence type="ECO:0000313" key="3">
    <source>
        <dbReference type="EMBL" id="GAA0397984.1"/>
    </source>
</evidence>
<accession>A0ABN0YJT6</accession>
<proteinExistence type="predicted"/>
<name>A0ABN0YJT6_9BACL</name>
<sequence length="179" mass="18721">MKKGISAIIVGTLLLGSLTAVASAATNSLIGKKVQGVIAVTVNGKAVKDAVIIDGVTYAPVRSFSEAAGYSLKNEGGTVKLTAEEDQLVEKIKTDDRINTLKRNIATWEASLDGPNEAVKRAKASIAEMNAWNAKAGKDDPKMDTSGAEEQLAKAQAEIAELQAKIDAANAEISQLQAK</sequence>
<gene>
    <name evidence="3" type="ORF">GCM10008933_30750</name>
</gene>
<reference evidence="3 4" key="1">
    <citation type="journal article" date="2019" name="Int. J. Syst. Evol. Microbiol.">
        <title>The Global Catalogue of Microorganisms (GCM) 10K type strain sequencing project: providing services to taxonomists for standard genome sequencing and annotation.</title>
        <authorList>
            <consortium name="The Broad Institute Genomics Platform"/>
            <consortium name="The Broad Institute Genome Sequencing Center for Infectious Disease"/>
            <person name="Wu L."/>
            <person name="Ma J."/>
        </authorList>
    </citation>
    <scope>NUCLEOTIDE SEQUENCE [LARGE SCALE GENOMIC DNA]</scope>
    <source>
        <strain evidence="3 4">JCM 12774</strain>
    </source>
</reference>
<evidence type="ECO:0000256" key="1">
    <source>
        <dbReference type="SAM" id="Coils"/>
    </source>
</evidence>
<evidence type="ECO:0000313" key="4">
    <source>
        <dbReference type="Proteomes" id="UP001500340"/>
    </source>
</evidence>
<dbReference type="Proteomes" id="UP001500340">
    <property type="component" value="Unassembled WGS sequence"/>
</dbReference>
<evidence type="ECO:0008006" key="5">
    <source>
        <dbReference type="Google" id="ProtNLM"/>
    </source>
</evidence>
<keyword evidence="2" id="KW-0732">Signal</keyword>
<evidence type="ECO:0000256" key="2">
    <source>
        <dbReference type="SAM" id="SignalP"/>
    </source>
</evidence>
<dbReference type="EMBL" id="BAAACX010000013">
    <property type="protein sequence ID" value="GAA0397984.1"/>
    <property type="molecule type" value="Genomic_DNA"/>
</dbReference>
<keyword evidence="1" id="KW-0175">Coiled coil</keyword>
<protein>
    <recommendedName>
        <fullName evidence="5">Copper amine oxidase-like N-terminal domain-containing protein</fullName>
    </recommendedName>
</protein>
<feature type="signal peptide" evidence="2">
    <location>
        <begin position="1"/>
        <end position="22"/>
    </location>
</feature>